<reference evidence="2 3" key="1">
    <citation type="submission" date="2017-11" db="EMBL/GenBank/DDBJ databases">
        <title>Comparitive Functional Genomics of Dry Heat Resistant strains isolated from the Viking Spacecraft.</title>
        <authorList>
            <person name="Seuylemezian A."/>
            <person name="Cooper K."/>
            <person name="Vaishampayan P."/>
        </authorList>
    </citation>
    <scope>NUCLEOTIDE SEQUENCE [LARGE SCALE GENOMIC DNA]</scope>
    <source>
        <strain evidence="2 3">V32-6</strain>
    </source>
</reference>
<protein>
    <recommendedName>
        <fullName evidence="1">SHOCT domain-containing protein</fullName>
    </recommendedName>
</protein>
<dbReference type="AlphaFoldDB" id="A0A2N5HMH5"/>
<organism evidence="2 3">
    <name type="scientific">Neobacillus cucumis</name>
    <dbReference type="NCBI Taxonomy" id="1740721"/>
    <lineage>
        <taxon>Bacteria</taxon>
        <taxon>Bacillati</taxon>
        <taxon>Bacillota</taxon>
        <taxon>Bacilli</taxon>
        <taxon>Bacillales</taxon>
        <taxon>Bacillaceae</taxon>
        <taxon>Neobacillus</taxon>
    </lineage>
</organism>
<dbReference type="OrthoDB" id="1778949at2"/>
<dbReference type="Pfam" id="PF09851">
    <property type="entry name" value="SHOCT"/>
    <property type="match status" value="1"/>
</dbReference>
<dbReference type="EMBL" id="PGVE01000031">
    <property type="protein sequence ID" value="PLS06714.1"/>
    <property type="molecule type" value="Genomic_DNA"/>
</dbReference>
<dbReference type="InterPro" id="IPR018649">
    <property type="entry name" value="SHOCT"/>
</dbReference>
<proteinExistence type="predicted"/>
<accession>A0A2N5HMH5</accession>
<comment type="caution">
    <text evidence="2">The sequence shown here is derived from an EMBL/GenBank/DDBJ whole genome shotgun (WGS) entry which is preliminary data.</text>
</comment>
<evidence type="ECO:0000313" key="3">
    <source>
        <dbReference type="Proteomes" id="UP000234950"/>
    </source>
</evidence>
<sequence>MLIKQLGELKQSGLITEEEFKSKKRILLDKLLL</sequence>
<evidence type="ECO:0000259" key="1">
    <source>
        <dbReference type="Pfam" id="PF09851"/>
    </source>
</evidence>
<evidence type="ECO:0000313" key="2">
    <source>
        <dbReference type="EMBL" id="PLS06714.1"/>
    </source>
</evidence>
<keyword evidence="3" id="KW-1185">Reference proteome</keyword>
<gene>
    <name evidence="2" type="ORF">CVD27_07035</name>
</gene>
<name>A0A2N5HMH5_9BACI</name>
<feature type="domain" description="SHOCT" evidence="1">
    <location>
        <begin position="3"/>
        <end position="28"/>
    </location>
</feature>
<dbReference type="Proteomes" id="UP000234950">
    <property type="component" value="Unassembled WGS sequence"/>
</dbReference>